<dbReference type="SUPFAM" id="SSF52172">
    <property type="entry name" value="CheY-like"/>
    <property type="match status" value="1"/>
</dbReference>
<dbReference type="Gene3D" id="1.10.10.60">
    <property type="entry name" value="Homeodomain-like"/>
    <property type="match status" value="2"/>
</dbReference>
<dbReference type="InterPro" id="IPR001789">
    <property type="entry name" value="Sig_transdc_resp-reg_receiver"/>
</dbReference>
<dbReference type="PROSITE" id="PS01124">
    <property type="entry name" value="HTH_ARAC_FAMILY_2"/>
    <property type="match status" value="1"/>
</dbReference>
<evidence type="ECO:0000256" key="1">
    <source>
        <dbReference type="ARBA" id="ARBA00018672"/>
    </source>
</evidence>
<evidence type="ECO:0000259" key="7">
    <source>
        <dbReference type="PROSITE" id="PS01124"/>
    </source>
</evidence>
<dbReference type="Proteomes" id="UP000823842">
    <property type="component" value="Unassembled WGS sequence"/>
</dbReference>
<dbReference type="SMART" id="SM00448">
    <property type="entry name" value="REC"/>
    <property type="match status" value="1"/>
</dbReference>
<proteinExistence type="predicted"/>
<keyword evidence="6" id="KW-0597">Phosphoprotein</keyword>
<gene>
    <name evidence="9" type="ORF">IAA06_03105</name>
</gene>
<comment type="caution">
    <text evidence="9">The sequence shown here is derived from an EMBL/GenBank/DDBJ whole genome shotgun (WGS) entry which is preliminary data.</text>
</comment>
<keyword evidence="4" id="KW-0804">Transcription</keyword>
<evidence type="ECO:0000256" key="2">
    <source>
        <dbReference type="ARBA" id="ARBA00023015"/>
    </source>
</evidence>
<evidence type="ECO:0000256" key="3">
    <source>
        <dbReference type="ARBA" id="ARBA00023125"/>
    </source>
</evidence>
<feature type="domain" description="HTH araC/xylS-type" evidence="7">
    <location>
        <begin position="395"/>
        <end position="493"/>
    </location>
</feature>
<organism evidence="9 10">
    <name type="scientific">Candidatus Blautia faecavium</name>
    <dbReference type="NCBI Taxonomy" id="2838487"/>
    <lineage>
        <taxon>Bacteria</taxon>
        <taxon>Bacillati</taxon>
        <taxon>Bacillota</taxon>
        <taxon>Clostridia</taxon>
        <taxon>Lachnospirales</taxon>
        <taxon>Lachnospiraceae</taxon>
        <taxon>Blautia</taxon>
    </lineage>
</organism>
<keyword evidence="3" id="KW-0238">DNA-binding</keyword>
<accession>A0A9D2RVJ5</accession>
<keyword evidence="2" id="KW-0805">Transcription regulation</keyword>
<dbReference type="SUPFAM" id="SSF46689">
    <property type="entry name" value="Homeodomain-like"/>
    <property type="match status" value="2"/>
</dbReference>
<dbReference type="Pfam" id="PF12833">
    <property type="entry name" value="HTH_18"/>
    <property type="match status" value="1"/>
</dbReference>
<dbReference type="Pfam" id="PF00072">
    <property type="entry name" value="Response_reg"/>
    <property type="match status" value="1"/>
</dbReference>
<dbReference type="InterPro" id="IPR018060">
    <property type="entry name" value="HTH_AraC"/>
</dbReference>
<dbReference type="CDD" id="cd17536">
    <property type="entry name" value="REC_YesN-like"/>
    <property type="match status" value="1"/>
</dbReference>
<sequence>MDEKYKVLLVDDEMLTIMAVEKLLTQEGKQYTVAGTARNGKEALEVLEKTKADIALVDICMPGMDGIEFLQEVGRRGLKVKVIVLSAHRNFEYAQQTLNYGACGYLLKPFSKEKIFEALDRVSVSVREEWEKEEELRREKEQEAIRKLLLHNKVDEILLEKFSLDKKYRLLFASCKENFRRLFLEECLGEGWKKMKDSLLVYLLEEEEIKDLPSIMRTIREAARDYLIPDLVLTVSAPGHSLDTMKEAYTECKVAGVYWFYLSSQEYIDYTQIGNFGEKSIRQVAELFERLKEKTALGTDEEIRSALQSLYKELKTDMPANEETIRRLFYEFLIYVHQVKGKMGTDDNALENFERGLRRFNTLDTMYCYVAEQMEDYLLGGSGQPAAENEDMIVARAKAFCKEYYNEDCSLDDIAAYVYISKSYLSKIFKEKTGVSIWNYFTDLRIAKAKELLEKGNIKAVVIGEMVGYKNPSHFGKIFKKRVGCSPKDYQQMVIYRED</sequence>
<protein>
    <recommendedName>
        <fullName evidence="1">Stage 0 sporulation protein A homolog</fullName>
    </recommendedName>
</protein>
<dbReference type="GO" id="GO:0003700">
    <property type="term" value="F:DNA-binding transcription factor activity"/>
    <property type="evidence" value="ECO:0007669"/>
    <property type="project" value="InterPro"/>
</dbReference>
<evidence type="ECO:0000256" key="5">
    <source>
        <dbReference type="ARBA" id="ARBA00024867"/>
    </source>
</evidence>
<name>A0A9D2RVJ5_9FIRM</name>
<evidence type="ECO:0000313" key="9">
    <source>
        <dbReference type="EMBL" id="HJB27766.1"/>
    </source>
</evidence>
<reference evidence="9" key="1">
    <citation type="journal article" date="2021" name="PeerJ">
        <title>Extensive microbial diversity within the chicken gut microbiome revealed by metagenomics and culture.</title>
        <authorList>
            <person name="Gilroy R."/>
            <person name="Ravi A."/>
            <person name="Getino M."/>
            <person name="Pursley I."/>
            <person name="Horton D.L."/>
            <person name="Alikhan N.F."/>
            <person name="Baker D."/>
            <person name="Gharbi K."/>
            <person name="Hall N."/>
            <person name="Watson M."/>
            <person name="Adriaenssens E.M."/>
            <person name="Foster-Nyarko E."/>
            <person name="Jarju S."/>
            <person name="Secka A."/>
            <person name="Antonio M."/>
            <person name="Oren A."/>
            <person name="Chaudhuri R.R."/>
            <person name="La Ragione R."/>
            <person name="Hildebrand F."/>
            <person name="Pallen M.J."/>
        </authorList>
    </citation>
    <scope>NUCLEOTIDE SEQUENCE</scope>
    <source>
        <strain evidence="9">ChiSjej1B19-5720</strain>
    </source>
</reference>
<dbReference type="AlphaFoldDB" id="A0A9D2RVJ5"/>
<dbReference type="InterPro" id="IPR011006">
    <property type="entry name" value="CheY-like_superfamily"/>
</dbReference>
<evidence type="ECO:0000256" key="4">
    <source>
        <dbReference type="ARBA" id="ARBA00023163"/>
    </source>
</evidence>
<dbReference type="Gene3D" id="3.40.50.2300">
    <property type="match status" value="1"/>
</dbReference>
<evidence type="ECO:0000259" key="8">
    <source>
        <dbReference type="PROSITE" id="PS50110"/>
    </source>
</evidence>
<dbReference type="GO" id="GO:0043565">
    <property type="term" value="F:sequence-specific DNA binding"/>
    <property type="evidence" value="ECO:0007669"/>
    <property type="project" value="InterPro"/>
</dbReference>
<evidence type="ECO:0000256" key="6">
    <source>
        <dbReference type="PROSITE-ProRule" id="PRU00169"/>
    </source>
</evidence>
<dbReference type="GO" id="GO:0000160">
    <property type="term" value="P:phosphorelay signal transduction system"/>
    <property type="evidence" value="ECO:0007669"/>
    <property type="project" value="InterPro"/>
</dbReference>
<reference evidence="9" key="2">
    <citation type="submission" date="2021-04" db="EMBL/GenBank/DDBJ databases">
        <authorList>
            <person name="Gilroy R."/>
        </authorList>
    </citation>
    <scope>NUCLEOTIDE SEQUENCE</scope>
    <source>
        <strain evidence="9">ChiSjej1B19-5720</strain>
    </source>
</reference>
<dbReference type="EMBL" id="DWYZ01000069">
    <property type="protein sequence ID" value="HJB27766.1"/>
    <property type="molecule type" value="Genomic_DNA"/>
</dbReference>
<evidence type="ECO:0000313" key="10">
    <source>
        <dbReference type="Proteomes" id="UP000823842"/>
    </source>
</evidence>
<dbReference type="PROSITE" id="PS50110">
    <property type="entry name" value="RESPONSE_REGULATORY"/>
    <property type="match status" value="1"/>
</dbReference>
<dbReference type="SMART" id="SM00342">
    <property type="entry name" value="HTH_ARAC"/>
    <property type="match status" value="1"/>
</dbReference>
<feature type="modified residue" description="4-aspartylphosphate" evidence="6">
    <location>
        <position position="58"/>
    </location>
</feature>
<dbReference type="PANTHER" id="PTHR43280:SF2">
    <property type="entry name" value="HTH-TYPE TRANSCRIPTIONAL REGULATOR EXSA"/>
    <property type="match status" value="1"/>
</dbReference>
<comment type="function">
    <text evidence="5">May play the central regulatory role in sporulation. It may be an element of the effector pathway responsible for the activation of sporulation genes in response to nutritional stress. Spo0A may act in concert with spo0H (a sigma factor) to control the expression of some genes that are critical to the sporulation process.</text>
</comment>
<feature type="domain" description="Response regulatory" evidence="8">
    <location>
        <begin position="6"/>
        <end position="123"/>
    </location>
</feature>
<dbReference type="PANTHER" id="PTHR43280">
    <property type="entry name" value="ARAC-FAMILY TRANSCRIPTIONAL REGULATOR"/>
    <property type="match status" value="1"/>
</dbReference>
<dbReference type="InterPro" id="IPR009057">
    <property type="entry name" value="Homeodomain-like_sf"/>
</dbReference>